<dbReference type="SUPFAM" id="SSF48726">
    <property type="entry name" value="Immunoglobulin"/>
    <property type="match status" value="1"/>
</dbReference>
<dbReference type="Proteomes" id="UP000663845">
    <property type="component" value="Unassembled WGS sequence"/>
</dbReference>
<dbReference type="GO" id="GO:0045214">
    <property type="term" value="P:sarcomere organization"/>
    <property type="evidence" value="ECO:0007669"/>
    <property type="project" value="TreeGrafter"/>
</dbReference>
<evidence type="ECO:0000313" key="5">
    <source>
        <dbReference type="Proteomes" id="UP000663844"/>
    </source>
</evidence>
<dbReference type="InterPro" id="IPR036179">
    <property type="entry name" value="Ig-like_dom_sf"/>
</dbReference>
<accession>A0A819UGW7</accession>
<evidence type="ECO:0000313" key="4">
    <source>
        <dbReference type="EMBL" id="CAF4088501.1"/>
    </source>
</evidence>
<gene>
    <name evidence="3" type="ORF">JYZ213_LOCUS1941</name>
    <name evidence="4" type="ORF">OXD698_LOCUS34748</name>
</gene>
<dbReference type="SMART" id="SM00060">
    <property type="entry name" value="FN3"/>
    <property type="match status" value="2"/>
</dbReference>
<dbReference type="AlphaFoldDB" id="A0A819UGW7"/>
<feature type="domain" description="Fibronectin type-III" evidence="2">
    <location>
        <begin position="60"/>
        <end position="155"/>
    </location>
</feature>
<dbReference type="EMBL" id="CAJNOG010000009">
    <property type="protein sequence ID" value="CAF0742061.1"/>
    <property type="molecule type" value="Genomic_DNA"/>
</dbReference>
<evidence type="ECO:0000313" key="3">
    <source>
        <dbReference type="EMBL" id="CAF0742061.1"/>
    </source>
</evidence>
<dbReference type="GO" id="GO:0031430">
    <property type="term" value="C:M band"/>
    <property type="evidence" value="ECO:0007669"/>
    <property type="project" value="TreeGrafter"/>
</dbReference>
<dbReference type="CDD" id="cd00063">
    <property type="entry name" value="FN3"/>
    <property type="match status" value="2"/>
</dbReference>
<dbReference type="PANTHER" id="PTHR13817:SF151">
    <property type="entry name" value="TITIN"/>
    <property type="match status" value="1"/>
</dbReference>
<evidence type="ECO:0000259" key="2">
    <source>
        <dbReference type="PROSITE" id="PS50853"/>
    </source>
</evidence>
<evidence type="ECO:0000256" key="1">
    <source>
        <dbReference type="ARBA" id="ARBA00022737"/>
    </source>
</evidence>
<dbReference type="PANTHER" id="PTHR13817">
    <property type="entry name" value="TITIN"/>
    <property type="match status" value="1"/>
</dbReference>
<dbReference type="PROSITE" id="PS50853">
    <property type="entry name" value="FN3"/>
    <property type="match status" value="2"/>
</dbReference>
<dbReference type="Pfam" id="PF00041">
    <property type="entry name" value="fn3"/>
    <property type="match status" value="2"/>
</dbReference>
<dbReference type="EMBL" id="CAJOAZ010005125">
    <property type="protein sequence ID" value="CAF4088501.1"/>
    <property type="molecule type" value="Genomic_DNA"/>
</dbReference>
<organism evidence="4 5">
    <name type="scientific">Adineta steineri</name>
    <dbReference type="NCBI Taxonomy" id="433720"/>
    <lineage>
        <taxon>Eukaryota</taxon>
        <taxon>Metazoa</taxon>
        <taxon>Spiralia</taxon>
        <taxon>Gnathifera</taxon>
        <taxon>Rotifera</taxon>
        <taxon>Eurotatoria</taxon>
        <taxon>Bdelloidea</taxon>
        <taxon>Adinetida</taxon>
        <taxon>Adinetidae</taxon>
        <taxon>Adineta</taxon>
    </lineage>
</organism>
<dbReference type="InterPro" id="IPR013783">
    <property type="entry name" value="Ig-like_fold"/>
</dbReference>
<dbReference type="InterPro" id="IPR050964">
    <property type="entry name" value="Striated_Muscle_Regulatory"/>
</dbReference>
<dbReference type="InterPro" id="IPR036116">
    <property type="entry name" value="FN3_sf"/>
</dbReference>
<dbReference type="Proteomes" id="UP000663844">
    <property type="component" value="Unassembled WGS sequence"/>
</dbReference>
<keyword evidence="1" id="KW-0677">Repeat</keyword>
<dbReference type="FunFam" id="2.60.40.10:FF:000056">
    <property type="entry name" value="twitchin isoform X4"/>
    <property type="match status" value="2"/>
</dbReference>
<name>A0A819UGW7_9BILA</name>
<protein>
    <recommendedName>
        <fullName evidence="2">Fibronectin type-III domain-containing protein</fullName>
    </recommendedName>
</protein>
<dbReference type="InterPro" id="IPR003961">
    <property type="entry name" value="FN3_dom"/>
</dbReference>
<proteinExistence type="predicted"/>
<feature type="domain" description="Fibronectin type-III" evidence="2">
    <location>
        <begin position="159"/>
        <end position="255"/>
    </location>
</feature>
<dbReference type="Gene3D" id="2.60.40.10">
    <property type="entry name" value="Immunoglobulins"/>
    <property type="match status" value="2"/>
</dbReference>
<reference evidence="4" key="1">
    <citation type="submission" date="2021-02" db="EMBL/GenBank/DDBJ databases">
        <authorList>
            <person name="Nowell W R."/>
        </authorList>
    </citation>
    <scope>NUCLEOTIDE SEQUENCE</scope>
</reference>
<comment type="caution">
    <text evidence="4">The sequence shown here is derived from an EMBL/GenBank/DDBJ whole genome shotgun (WGS) entry which is preliminary data.</text>
</comment>
<sequence length="292" mass="32902">MVWLKDGSPCQTSIDAKRCKLKIEKSRRGDTGKYELILKNAKREVKIPIDTTVLDRPGKSEGPMKVSDVTKEIAVVSWKSPLDNGGSNIERYIVEKQDVERGTWVPASEVNGDNTLLRVTKLITRKEYLVRVRAVNKEVELLETSGTTLAKNPYDEPNAPGKPEISDWDNDRVDLEWQASDKDVGVPVEKYIIEHQEKGRDQWVQVSPYMSVDNNVRITDLPENGEVEFRVKADNKAGESESNSSTDRVKITEYQNGRTPTFVKKLTDTSALLNSEATFITEFDVNAVSEVK</sequence>
<dbReference type="SUPFAM" id="SSF49265">
    <property type="entry name" value="Fibronectin type III"/>
    <property type="match status" value="1"/>
</dbReference>